<evidence type="ECO:0000313" key="3">
    <source>
        <dbReference type="WBParaSite" id="ECPE_0001831401-mRNA-1"/>
    </source>
</evidence>
<organism evidence="3">
    <name type="scientific">Echinostoma caproni</name>
    <dbReference type="NCBI Taxonomy" id="27848"/>
    <lineage>
        <taxon>Eukaryota</taxon>
        <taxon>Metazoa</taxon>
        <taxon>Spiralia</taxon>
        <taxon>Lophotrochozoa</taxon>
        <taxon>Platyhelminthes</taxon>
        <taxon>Trematoda</taxon>
        <taxon>Digenea</taxon>
        <taxon>Plagiorchiida</taxon>
        <taxon>Echinostomata</taxon>
        <taxon>Echinostomatoidea</taxon>
        <taxon>Echinostomatidae</taxon>
        <taxon>Echinostoma</taxon>
    </lineage>
</organism>
<protein>
    <submittedName>
        <fullName evidence="3">DNA helicase</fullName>
    </submittedName>
</protein>
<dbReference type="EMBL" id="UZAN01076404">
    <property type="protein sequence ID" value="VDP95967.1"/>
    <property type="molecule type" value="Genomic_DNA"/>
</dbReference>
<proteinExistence type="predicted"/>
<dbReference type="WBParaSite" id="ECPE_0001831401-mRNA-1">
    <property type="protein sequence ID" value="ECPE_0001831401-mRNA-1"/>
    <property type="gene ID" value="ECPE_0001831401"/>
</dbReference>
<sequence>MYSELSESSDEDTLPMREIPVSHAVPKTSDWASTQIALEEAPVALDLQGSITHELRGKFASLDNDLSHLTALFKDNFPACAATGQVITLSKQQIFDTAAELESAAISTKRIIIWGSFPKFNSPVQATEILL</sequence>
<reference evidence="1 2" key="2">
    <citation type="submission" date="2018-11" db="EMBL/GenBank/DDBJ databases">
        <authorList>
            <consortium name="Pathogen Informatics"/>
        </authorList>
    </citation>
    <scope>NUCLEOTIDE SEQUENCE [LARGE SCALE GENOMIC DNA]</scope>
    <source>
        <strain evidence="1 2">Egypt</strain>
    </source>
</reference>
<reference evidence="3" key="1">
    <citation type="submission" date="2016-06" db="UniProtKB">
        <authorList>
            <consortium name="WormBaseParasite"/>
        </authorList>
    </citation>
    <scope>IDENTIFICATION</scope>
</reference>
<dbReference type="AlphaFoldDB" id="A0A183BGC9"/>
<keyword evidence="2" id="KW-1185">Reference proteome</keyword>
<accession>A0A183BGC9</accession>
<evidence type="ECO:0000313" key="1">
    <source>
        <dbReference type="EMBL" id="VDP95967.1"/>
    </source>
</evidence>
<gene>
    <name evidence="1" type="ORF">ECPE_LOCUS18264</name>
</gene>
<name>A0A183BGC9_9TREM</name>
<evidence type="ECO:0000313" key="2">
    <source>
        <dbReference type="Proteomes" id="UP000272942"/>
    </source>
</evidence>
<dbReference type="Proteomes" id="UP000272942">
    <property type="component" value="Unassembled WGS sequence"/>
</dbReference>